<dbReference type="InterPro" id="IPR057978">
    <property type="entry name" value="TPR_DAAF5"/>
</dbReference>
<dbReference type="InterPro" id="IPR011989">
    <property type="entry name" value="ARM-like"/>
</dbReference>
<sequence>MDFSSIPRAIDSLQRRQPPLDAAILETAEQMRNATDPELVTRAAERLLEDATRWESLAVGLLVATELLTQTKKGAVYMEGPRVPSTDTAPIYTLPELSEEQQTQLCNTLHRISMEHLEHPEPRVRTMVAKAIAAYVVKSSSEVRQGLHARLIGSIHQHIQQGRDDAASKYSRSSTGALDDTTGWRALETNWQCLASQISAMGSDYWREFPCTDDLLSDVEYSCVTHVNRHVRAAGMAVLEQGVIAAAEYDDILQGPLRKTIKAVIKTGLADNWSQVRMAASVLCRVFLITLQNKGDTLDDIFPVLLPRMCLNRFYLAQGVRLYSHETWKLVFPTQGLELVVQYLPAVVRYYVQMCDADNHAVREAACQAIAELAVRLGSHPEHREVLADHVSTLLQALIMCFHDESWPVRDEACMATGTLCKCFPEDCRPEFKLLWARWTEQLTDQIWSVRRDAAVALGDALDAYGDEVWKLLEKDLIPKILPAARDQPAMTAAEYKAHVNDIEKHTGAQLYSCGSLAPKLGKNRKDGAGRIGCSSCGIDRPKAPWEATDGCIYLLKELCIKSETHAELNDKVLLPLLTELADVCRVQHFPQSDELRTTLFKQLPEMAHALGKQRFKGLYLEVFQDLMFRTIESRSASALAQHAARQCALELAHLIGPAIFRARLADEMQQRAFDEIMREEKSGDGKMMDDPAFSPFGPPGLIGSAPFPH</sequence>
<evidence type="ECO:0000313" key="3">
    <source>
        <dbReference type="EMBL" id="GAX13292.1"/>
    </source>
</evidence>
<dbReference type="Pfam" id="PF25757">
    <property type="entry name" value="TPR_DNAAF5"/>
    <property type="match status" value="1"/>
</dbReference>
<keyword evidence="4" id="KW-1185">Reference proteome</keyword>
<organism evidence="3 4">
    <name type="scientific">Fistulifera solaris</name>
    <name type="common">Oleaginous diatom</name>
    <dbReference type="NCBI Taxonomy" id="1519565"/>
    <lineage>
        <taxon>Eukaryota</taxon>
        <taxon>Sar</taxon>
        <taxon>Stramenopiles</taxon>
        <taxon>Ochrophyta</taxon>
        <taxon>Bacillariophyta</taxon>
        <taxon>Bacillariophyceae</taxon>
        <taxon>Bacillariophycidae</taxon>
        <taxon>Naviculales</taxon>
        <taxon>Naviculaceae</taxon>
        <taxon>Fistulifera</taxon>
    </lineage>
</organism>
<evidence type="ECO:0000313" key="4">
    <source>
        <dbReference type="Proteomes" id="UP000198406"/>
    </source>
</evidence>
<feature type="domain" description="Dynein axonemal assembly factor 5 TPR repeats" evidence="2">
    <location>
        <begin position="224"/>
        <end position="487"/>
    </location>
</feature>
<dbReference type="SUPFAM" id="SSF48371">
    <property type="entry name" value="ARM repeat"/>
    <property type="match status" value="1"/>
</dbReference>
<dbReference type="Gene3D" id="1.25.10.10">
    <property type="entry name" value="Leucine-rich Repeat Variant"/>
    <property type="match status" value="1"/>
</dbReference>
<dbReference type="EMBL" id="BDSP01000061">
    <property type="protein sequence ID" value="GAX13292.1"/>
    <property type="molecule type" value="Genomic_DNA"/>
</dbReference>
<protein>
    <recommendedName>
        <fullName evidence="2">Dynein axonemal assembly factor 5 TPR repeats domain-containing protein</fullName>
    </recommendedName>
</protein>
<dbReference type="Proteomes" id="UP000198406">
    <property type="component" value="Unassembled WGS sequence"/>
</dbReference>
<dbReference type="InParanoid" id="A0A1Z5JHC4"/>
<accession>A0A1Z5JHC4</accession>
<evidence type="ECO:0000259" key="2">
    <source>
        <dbReference type="Pfam" id="PF25757"/>
    </source>
</evidence>
<dbReference type="AlphaFoldDB" id="A0A1Z5JHC4"/>
<evidence type="ECO:0000256" key="1">
    <source>
        <dbReference type="SAM" id="MobiDB-lite"/>
    </source>
</evidence>
<reference evidence="3 4" key="1">
    <citation type="journal article" date="2015" name="Plant Cell">
        <title>Oil accumulation by the oleaginous diatom Fistulifera solaris as revealed by the genome and transcriptome.</title>
        <authorList>
            <person name="Tanaka T."/>
            <person name="Maeda Y."/>
            <person name="Veluchamy A."/>
            <person name="Tanaka M."/>
            <person name="Abida H."/>
            <person name="Marechal E."/>
            <person name="Bowler C."/>
            <person name="Muto M."/>
            <person name="Sunaga Y."/>
            <person name="Tanaka M."/>
            <person name="Yoshino T."/>
            <person name="Taniguchi T."/>
            <person name="Fukuda Y."/>
            <person name="Nemoto M."/>
            <person name="Matsumoto M."/>
            <person name="Wong P.S."/>
            <person name="Aburatani S."/>
            <person name="Fujibuchi W."/>
        </authorList>
    </citation>
    <scope>NUCLEOTIDE SEQUENCE [LARGE SCALE GENOMIC DNA]</scope>
    <source>
        <strain evidence="3 4">JPCC DA0580</strain>
    </source>
</reference>
<feature type="region of interest" description="Disordered" evidence="1">
    <location>
        <begin position="682"/>
        <end position="710"/>
    </location>
</feature>
<dbReference type="InterPro" id="IPR016024">
    <property type="entry name" value="ARM-type_fold"/>
</dbReference>
<proteinExistence type="predicted"/>
<name>A0A1Z5JHC4_FISSO</name>
<comment type="caution">
    <text evidence="3">The sequence shown here is derived from an EMBL/GenBank/DDBJ whole genome shotgun (WGS) entry which is preliminary data.</text>
</comment>
<dbReference type="OrthoDB" id="414039at2759"/>
<gene>
    <name evidence="3" type="ORF">FisN_17Hh233</name>
</gene>